<dbReference type="PRINTS" id="PR00114">
    <property type="entry name" value="STPHPHTASE"/>
</dbReference>
<dbReference type="EMBL" id="UZAH01036674">
    <property type="protein sequence ID" value="VDP46615.1"/>
    <property type="molecule type" value="Genomic_DNA"/>
</dbReference>
<evidence type="ECO:0000313" key="4">
    <source>
        <dbReference type="WBParaSite" id="HPBE_0002467201-mRNA-1"/>
    </source>
</evidence>
<protein>
    <submittedName>
        <fullName evidence="4">SER_THR_PHOSPHATASE domain-containing protein</fullName>
    </submittedName>
</protein>
<evidence type="ECO:0000313" key="2">
    <source>
        <dbReference type="EMBL" id="VDP46615.1"/>
    </source>
</evidence>
<proteinExistence type="predicted"/>
<dbReference type="InterPro" id="IPR006186">
    <property type="entry name" value="Ser/Thr-sp_prot-phosphatase"/>
</dbReference>
<name>A0A183GPQ2_HELPZ</name>
<evidence type="ECO:0000259" key="1">
    <source>
        <dbReference type="PROSITE" id="PS00125"/>
    </source>
</evidence>
<dbReference type="Gene3D" id="3.60.21.10">
    <property type="match status" value="1"/>
</dbReference>
<dbReference type="GO" id="GO:0004722">
    <property type="term" value="F:protein serine/threonine phosphatase activity"/>
    <property type="evidence" value="ECO:0007669"/>
    <property type="project" value="TreeGrafter"/>
</dbReference>
<dbReference type="GO" id="GO:0005634">
    <property type="term" value="C:nucleus"/>
    <property type="evidence" value="ECO:0007669"/>
    <property type="project" value="TreeGrafter"/>
</dbReference>
<dbReference type="Proteomes" id="UP000050761">
    <property type="component" value="Unassembled WGS sequence"/>
</dbReference>
<dbReference type="GO" id="GO:0005737">
    <property type="term" value="C:cytoplasm"/>
    <property type="evidence" value="ECO:0007669"/>
    <property type="project" value="TreeGrafter"/>
</dbReference>
<dbReference type="PANTHER" id="PTHR11668:SF285">
    <property type="entry name" value="SERINE_THREONINE-PROTEIN PHOSPHATASE-RELATED"/>
    <property type="match status" value="1"/>
</dbReference>
<feature type="domain" description="Serine/threonine specific protein phosphatases" evidence="1">
    <location>
        <begin position="64"/>
        <end position="69"/>
    </location>
</feature>
<accession>A0A183GPQ2</accession>
<dbReference type="Pfam" id="PF00149">
    <property type="entry name" value="Metallophos"/>
    <property type="match status" value="1"/>
</dbReference>
<dbReference type="SUPFAM" id="SSF56300">
    <property type="entry name" value="Metallo-dependent phosphatases"/>
    <property type="match status" value="1"/>
</dbReference>
<organism evidence="3 4">
    <name type="scientific">Heligmosomoides polygyrus</name>
    <name type="common">Parasitic roundworm</name>
    <dbReference type="NCBI Taxonomy" id="6339"/>
    <lineage>
        <taxon>Eukaryota</taxon>
        <taxon>Metazoa</taxon>
        <taxon>Ecdysozoa</taxon>
        <taxon>Nematoda</taxon>
        <taxon>Chromadorea</taxon>
        <taxon>Rhabditida</taxon>
        <taxon>Rhabditina</taxon>
        <taxon>Rhabditomorpha</taxon>
        <taxon>Strongyloidea</taxon>
        <taxon>Heligmosomidae</taxon>
        <taxon>Heligmosomoides</taxon>
    </lineage>
</organism>
<sequence>MEEPIPCLRMDWQVTISFLSIIGPPPQHKILFLGDYVDRCKKSFEVIMLLLCYRIKYPQLIHLLRGNHECSKMNRLYGFYEEMKRKRTIYMWKKFQEVKQHSL</sequence>
<dbReference type="PROSITE" id="PS00125">
    <property type="entry name" value="SER_THR_PHOSPHATASE"/>
    <property type="match status" value="1"/>
</dbReference>
<dbReference type="InterPro" id="IPR050341">
    <property type="entry name" value="PP1_catalytic_subunit"/>
</dbReference>
<accession>A0A3P8ESF5</accession>
<gene>
    <name evidence="2" type="ORF">HPBE_LOCUS24671</name>
</gene>
<dbReference type="InterPro" id="IPR029052">
    <property type="entry name" value="Metallo-depent_PP-like"/>
</dbReference>
<reference evidence="4" key="2">
    <citation type="submission" date="2019-09" db="UniProtKB">
        <authorList>
            <consortium name="WormBaseParasite"/>
        </authorList>
    </citation>
    <scope>IDENTIFICATION</scope>
</reference>
<evidence type="ECO:0000313" key="3">
    <source>
        <dbReference type="Proteomes" id="UP000050761"/>
    </source>
</evidence>
<dbReference type="WBParaSite" id="HPBE_0002467201-mRNA-1">
    <property type="protein sequence ID" value="HPBE_0002467201-mRNA-1"/>
    <property type="gene ID" value="HPBE_0002467201"/>
</dbReference>
<dbReference type="AlphaFoldDB" id="A0A183GPQ2"/>
<keyword evidence="3" id="KW-1185">Reference proteome</keyword>
<dbReference type="OrthoDB" id="5865511at2759"/>
<dbReference type="PANTHER" id="PTHR11668">
    <property type="entry name" value="SERINE/THREONINE PROTEIN PHOSPHATASE"/>
    <property type="match status" value="1"/>
</dbReference>
<reference evidence="2 3" key="1">
    <citation type="submission" date="2018-11" db="EMBL/GenBank/DDBJ databases">
        <authorList>
            <consortium name="Pathogen Informatics"/>
        </authorList>
    </citation>
    <scope>NUCLEOTIDE SEQUENCE [LARGE SCALE GENOMIC DNA]</scope>
</reference>
<dbReference type="InterPro" id="IPR004843">
    <property type="entry name" value="Calcineurin-like_PHP"/>
</dbReference>